<evidence type="ECO:0000313" key="3">
    <source>
        <dbReference type="Proteomes" id="UP001286313"/>
    </source>
</evidence>
<protein>
    <submittedName>
        <fullName evidence="2">Uncharacterized protein</fullName>
    </submittedName>
</protein>
<organism evidence="2 3">
    <name type="scientific">Petrolisthes cinctipes</name>
    <name type="common">Flat porcelain crab</name>
    <dbReference type="NCBI Taxonomy" id="88211"/>
    <lineage>
        <taxon>Eukaryota</taxon>
        <taxon>Metazoa</taxon>
        <taxon>Ecdysozoa</taxon>
        <taxon>Arthropoda</taxon>
        <taxon>Crustacea</taxon>
        <taxon>Multicrustacea</taxon>
        <taxon>Malacostraca</taxon>
        <taxon>Eumalacostraca</taxon>
        <taxon>Eucarida</taxon>
        <taxon>Decapoda</taxon>
        <taxon>Pleocyemata</taxon>
        <taxon>Anomura</taxon>
        <taxon>Galatheoidea</taxon>
        <taxon>Porcellanidae</taxon>
        <taxon>Petrolisthes</taxon>
    </lineage>
</organism>
<sequence>MEVVTGGKGRGADEKEGSGAEKEVVMRGKGRGSDEMEGSGDGGKEEEEMRREMLMRGKGIGGDEKGKELLVIWTLCLERLLGPCGGQTKRSVGFAALERVVNNAV</sequence>
<evidence type="ECO:0000256" key="1">
    <source>
        <dbReference type="SAM" id="MobiDB-lite"/>
    </source>
</evidence>
<comment type="caution">
    <text evidence="2">The sequence shown here is derived from an EMBL/GenBank/DDBJ whole genome shotgun (WGS) entry which is preliminary data.</text>
</comment>
<reference evidence="2" key="1">
    <citation type="submission" date="2023-10" db="EMBL/GenBank/DDBJ databases">
        <title>Genome assemblies of two species of porcelain crab, Petrolisthes cinctipes and Petrolisthes manimaculis (Anomura: Porcellanidae).</title>
        <authorList>
            <person name="Angst P."/>
        </authorList>
    </citation>
    <scope>NUCLEOTIDE SEQUENCE</scope>
    <source>
        <strain evidence="2">PB745_01</strain>
        <tissue evidence="2">Gill</tissue>
    </source>
</reference>
<keyword evidence="3" id="KW-1185">Reference proteome</keyword>
<dbReference type="Proteomes" id="UP001286313">
    <property type="component" value="Unassembled WGS sequence"/>
</dbReference>
<proteinExistence type="predicted"/>
<accession>A0AAE1BMW0</accession>
<dbReference type="EMBL" id="JAWQEG010006837">
    <property type="protein sequence ID" value="KAK3853756.1"/>
    <property type="molecule type" value="Genomic_DNA"/>
</dbReference>
<feature type="compositionally biased region" description="Basic and acidic residues" evidence="1">
    <location>
        <begin position="10"/>
        <end position="34"/>
    </location>
</feature>
<dbReference type="AlphaFoldDB" id="A0AAE1BMW0"/>
<feature type="region of interest" description="Disordered" evidence="1">
    <location>
        <begin position="1"/>
        <end position="48"/>
    </location>
</feature>
<gene>
    <name evidence="2" type="ORF">Pcinc_039716</name>
</gene>
<evidence type="ECO:0000313" key="2">
    <source>
        <dbReference type="EMBL" id="KAK3853756.1"/>
    </source>
</evidence>
<name>A0AAE1BMW0_PETCI</name>